<feature type="non-terminal residue" evidence="10">
    <location>
        <position position="1"/>
    </location>
</feature>
<sequence length="169" mass="18940">TQVRYIKRLFMHEGYDNETQKNDIALLELDRPVRCSPYVQLACLPEPSLRVSQLTNCHVSGWGALFEDEEYPDVLQEAEVPLMDVHVCNSSGWYRGAVHNHNLCAGYPEGGIDTCQGDSGGPLSCKDPHSEHYWVVGLTSWGHGCARAHRPGIYVSTQHFLDWILANMG</sequence>
<dbReference type="PROSITE" id="PS50240">
    <property type="entry name" value="TRYPSIN_DOM"/>
    <property type="match status" value="1"/>
</dbReference>
<name>A0A852LTZ9_9AVES</name>
<evidence type="ECO:0000256" key="2">
    <source>
        <dbReference type="ARBA" id="ARBA00012050"/>
    </source>
</evidence>
<dbReference type="GO" id="GO:0007340">
    <property type="term" value="P:acrosome reaction"/>
    <property type="evidence" value="ECO:0007669"/>
    <property type="project" value="TreeGrafter"/>
</dbReference>
<evidence type="ECO:0000256" key="6">
    <source>
        <dbReference type="ARBA" id="ARBA00022825"/>
    </source>
</evidence>
<evidence type="ECO:0000256" key="8">
    <source>
        <dbReference type="ARBA" id="ARBA00024195"/>
    </source>
</evidence>
<comment type="caution">
    <text evidence="10">The sequence shown here is derived from an EMBL/GenBank/DDBJ whole genome shotgun (WGS) entry which is preliminary data.</text>
</comment>
<dbReference type="SUPFAM" id="SSF50494">
    <property type="entry name" value="Trypsin-like serine proteases"/>
    <property type="match status" value="1"/>
</dbReference>
<dbReference type="PROSITE" id="PS00135">
    <property type="entry name" value="TRYPSIN_SER"/>
    <property type="match status" value="1"/>
</dbReference>
<evidence type="ECO:0000259" key="9">
    <source>
        <dbReference type="PROSITE" id="PS50240"/>
    </source>
</evidence>
<evidence type="ECO:0000313" key="10">
    <source>
        <dbReference type="EMBL" id="NXX91980.1"/>
    </source>
</evidence>
<dbReference type="PANTHER" id="PTHR24252:SF8">
    <property type="entry name" value="ACROSIN"/>
    <property type="match status" value="1"/>
</dbReference>
<dbReference type="Proteomes" id="UP000632886">
    <property type="component" value="Unassembled WGS sequence"/>
</dbReference>
<keyword evidence="7" id="KW-1015">Disulfide bond</keyword>
<dbReference type="InterPro" id="IPR009003">
    <property type="entry name" value="Peptidase_S1_PA"/>
</dbReference>
<dbReference type="GO" id="GO:0004252">
    <property type="term" value="F:serine-type endopeptidase activity"/>
    <property type="evidence" value="ECO:0007669"/>
    <property type="project" value="InterPro"/>
</dbReference>
<dbReference type="AlphaFoldDB" id="A0A852LTZ9"/>
<keyword evidence="11" id="KW-1185">Reference proteome</keyword>
<dbReference type="InterPro" id="IPR043504">
    <property type="entry name" value="Peptidase_S1_PA_chymotrypsin"/>
</dbReference>
<evidence type="ECO:0000256" key="5">
    <source>
        <dbReference type="ARBA" id="ARBA00022801"/>
    </source>
</evidence>
<keyword evidence="5" id="KW-0378">Hydrolase</keyword>
<dbReference type="PRINTS" id="PR00722">
    <property type="entry name" value="CHYMOTRYPSIN"/>
</dbReference>
<organism evidence="10 11">
    <name type="scientific">Centropus bengalensis</name>
    <name type="common">lesser coucal</name>
    <dbReference type="NCBI Taxonomy" id="1463675"/>
    <lineage>
        <taxon>Eukaryota</taxon>
        <taxon>Metazoa</taxon>
        <taxon>Chordata</taxon>
        <taxon>Craniata</taxon>
        <taxon>Vertebrata</taxon>
        <taxon>Euteleostomi</taxon>
        <taxon>Archelosauria</taxon>
        <taxon>Archosauria</taxon>
        <taxon>Dinosauria</taxon>
        <taxon>Saurischia</taxon>
        <taxon>Theropoda</taxon>
        <taxon>Coelurosauria</taxon>
        <taxon>Aves</taxon>
        <taxon>Neognathae</taxon>
        <taxon>Neoaves</taxon>
        <taxon>Otidimorphae</taxon>
        <taxon>Cuculiformes</taxon>
        <taxon>Centropidae</taxon>
        <taxon>Centropus</taxon>
    </lineage>
</organism>
<accession>A0A852LTZ9</accession>
<dbReference type="InterPro" id="IPR001314">
    <property type="entry name" value="Peptidase_S1A"/>
</dbReference>
<dbReference type="InterPro" id="IPR033116">
    <property type="entry name" value="TRYPSIN_SER"/>
</dbReference>
<keyword evidence="4" id="KW-0645">Protease</keyword>
<dbReference type="GO" id="GO:0006508">
    <property type="term" value="P:proteolysis"/>
    <property type="evidence" value="ECO:0007669"/>
    <property type="project" value="UniProtKB-KW"/>
</dbReference>
<evidence type="ECO:0000256" key="1">
    <source>
        <dbReference type="ARBA" id="ARBA00001656"/>
    </source>
</evidence>
<dbReference type="EC" id="3.4.21.10" evidence="2"/>
<reference evidence="10 11" key="1">
    <citation type="submission" date="2020-02" db="EMBL/GenBank/DDBJ databases">
        <title>Bird 10,000 Genomes (B10K) Project - Family phase.</title>
        <authorList>
            <person name="Zhang G."/>
        </authorList>
    </citation>
    <scope>NUCLEOTIDE SEQUENCE [LARGE SCALE GENOMIC DNA]</scope>
    <source>
        <strain evidence="10">B10K-DU-017-21</strain>
    </source>
</reference>
<comment type="similarity">
    <text evidence="8">Belongs to the peptidase S1 family. CLIP subfamily.</text>
</comment>
<dbReference type="Pfam" id="PF00089">
    <property type="entry name" value="Trypsin"/>
    <property type="match status" value="1"/>
</dbReference>
<dbReference type="EMBL" id="WBNK01000295">
    <property type="protein sequence ID" value="NXX91980.1"/>
    <property type="molecule type" value="Genomic_DNA"/>
</dbReference>
<dbReference type="PANTHER" id="PTHR24252">
    <property type="entry name" value="ACROSIN-RELATED"/>
    <property type="match status" value="1"/>
</dbReference>
<evidence type="ECO:0000256" key="4">
    <source>
        <dbReference type="ARBA" id="ARBA00022670"/>
    </source>
</evidence>
<dbReference type="Gene3D" id="2.40.10.10">
    <property type="entry name" value="Trypsin-like serine proteases"/>
    <property type="match status" value="2"/>
</dbReference>
<evidence type="ECO:0000313" key="11">
    <source>
        <dbReference type="Proteomes" id="UP000632886"/>
    </source>
</evidence>
<comment type="catalytic activity">
    <reaction evidence="1">
        <text>Preferential cleavage: Arg-|-Xaa, Lys-|-Xaa.</text>
        <dbReference type="EC" id="3.4.21.10"/>
    </reaction>
</comment>
<evidence type="ECO:0000256" key="7">
    <source>
        <dbReference type="ARBA" id="ARBA00023157"/>
    </source>
</evidence>
<feature type="non-terminal residue" evidence="10">
    <location>
        <position position="169"/>
    </location>
</feature>
<gene>
    <name evidence="10" type="primary">Acr_1</name>
    <name evidence="10" type="ORF">CENBEN_R00356</name>
</gene>
<feature type="domain" description="Peptidase S1" evidence="9">
    <location>
        <begin position="1"/>
        <end position="169"/>
    </location>
</feature>
<dbReference type="FunFam" id="2.40.10.10:FF:000002">
    <property type="entry name" value="Transmembrane protease serine"/>
    <property type="match status" value="1"/>
</dbReference>
<keyword evidence="6" id="KW-0720">Serine protease</keyword>
<evidence type="ECO:0000256" key="3">
    <source>
        <dbReference type="ARBA" id="ARBA00017161"/>
    </source>
</evidence>
<dbReference type="CDD" id="cd00190">
    <property type="entry name" value="Tryp_SPc"/>
    <property type="match status" value="1"/>
</dbReference>
<dbReference type="InterPro" id="IPR001254">
    <property type="entry name" value="Trypsin_dom"/>
</dbReference>
<protein>
    <recommendedName>
        <fullName evidence="3">Acrosin</fullName>
        <ecNumber evidence="2">3.4.21.10</ecNumber>
    </recommendedName>
</protein>
<proteinExistence type="inferred from homology"/>
<dbReference type="SMART" id="SM00020">
    <property type="entry name" value="Tryp_SPc"/>
    <property type="match status" value="1"/>
</dbReference>